<dbReference type="OrthoDB" id="10004670at2"/>
<dbReference type="SUPFAM" id="SSF55785">
    <property type="entry name" value="PYP-like sensor domain (PAS domain)"/>
    <property type="match status" value="1"/>
</dbReference>
<dbReference type="AlphaFoldDB" id="A0A401LSR9"/>
<dbReference type="Proteomes" id="UP000288079">
    <property type="component" value="Unassembled WGS sequence"/>
</dbReference>
<keyword evidence="2" id="KW-1185">Reference proteome</keyword>
<name>A0A401LSR9_9BACE</name>
<organism evidence="1 2">
    <name type="scientific">Bacteroides faecalis</name>
    <dbReference type="NCBI Taxonomy" id="2447885"/>
    <lineage>
        <taxon>Bacteria</taxon>
        <taxon>Pseudomonadati</taxon>
        <taxon>Bacteroidota</taxon>
        <taxon>Bacteroidia</taxon>
        <taxon>Bacteroidales</taxon>
        <taxon>Bacteroidaceae</taxon>
        <taxon>Bacteroides</taxon>
    </lineage>
</organism>
<dbReference type="EMBL" id="BHWB01000003">
    <property type="protein sequence ID" value="GCB34491.1"/>
    <property type="molecule type" value="Genomic_DNA"/>
</dbReference>
<proteinExistence type="predicted"/>
<sequence>MRVGIEVYNKDGILIDQNDKELEMFYLNSKEEILGINVFDNPILPEEVKEKMRKHEDADFTFQYDLIFLRGRDILRKVGIRISVRKKEQLCRKFHFVC</sequence>
<dbReference type="InterPro" id="IPR035965">
    <property type="entry name" value="PAS-like_dom_sf"/>
</dbReference>
<evidence type="ECO:0000313" key="1">
    <source>
        <dbReference type="EMBL" id="GCB34491.1"/>
    </source>
</evidence>
<comment type="caution">
    <text evidence="1">The sequence shown here is derived from an EMBL/GenBank/DDBJ whole genome shotgun (WGS) entry which is preliminary data.</text>
</comment>
<accession>A0A401LSR9</accession>
<gene>
    <name evidence="1" type="ORF">KGMB02408_14360</name>
</gene>
<evidence type="ECO:0000313" key="2">
    <source>
        <dbReference type="Proteomes" id="UP000288079"/>
    </source>
</evidence>
<protein>
    <submittedName>
        <fullName evidence="1">Uncharacterized protein</fullName>
    </submittedName>
</protein>
<reference evidence="1 2" key="1">
    <citation type="submission" date="2018-10" db="EMBL/GenBank/DDBJ databases">
        <title>Draft Genome Sequence of Bacteroides sp. KCTC 15687.</title>
        <authorList>
            <person name="Yu S.Y."/>
            <person name="Kim J.S."/>
            <person name="Oh B.S."/>
            <person name="Park S.H."/>
            <person name="Kang S.W."/>
            <person name="Park J.E."/>
            <person name="Choi S.H."/>
            <person name="Han K.I."/>
            <person name="Lee K.C."/>
            <person name="Eom M.K."/>
            <person name="Suh M.K."/>
            <person name="Lee D.H."/>
            <person name="Yoon H."/>
            <person name="Kim B."/>
            <person name="Yang S.J."/>
            <person name="Lee J.S."/>
            <person name="Lee J.H."/>
        </authorList>
    </citation>
    <scope>NUCLEOTIDE SEQUENCE [LARGE SCALE GENOMIC DNA]</scope>
    <source>
        <strain evidence="1 2">KCTC 15687</strain>
    </source>
</reference>